<proteinExistence type="predicted"/>
<dbReference type="AlphaFoldDB" id="A0AAV4ZHF3"/>
<keyword evidence="1" id="KW-1133">Transmembrane helix</keyword>
<dbReference type="RefSeq" id="WP_238229739.1">
    <property type="nucleotide sequence ID" value="NZ_BPQO01000004.1"/>
</dbReference>
<keyword evidence="3" id="KW-1185">Reference proteome</keyword>
<feature type="transmembrane region" description="Helical" evidence="1">
    <location>
        <begin position="371"/>
        <end position="391"/>
    </location>
</feature>
<accession>A0AAV4ZHF3</accession>
<evidence type="ECO:0008006" key="4">
    <source>
        <dbReference type="Google" id="ProtNLM"/>
    </source>
</evidence>
<reference evidence="2" key="2">
    <citation type="submission" date="2021-08" db="EMBL/GenBank/DDBJ databases">
        <authorList>
            <person name="Tani A."/>
            <person name="Ola A."/>
            <person name="Ogura Y."/>
            <person name="Katsura K."/>
            <person name="Hayashi T."/>
        </authorList>
    </citation>
    <scope>NUCLEOTIDE SEQUENCE</scope>
    <source>
        <strain evidence="2">DSM 16372</strain>
    </source>
</reference>
<feature type="transmembrane region" description="Helical" evidence="1">
    <location>
        <begin position="448"/>
        <end position="470"/>
    </location>
</feature>
<evidence type="ECO:0000313" key="3">
    <source>
        <dbReference type="Proteomes" id="UP001055247"/>
    </source>
</evidence>
<keyword evidence="1" id="KW-0812">Transmembrane</keyword>
<feature type="transmembrane region" description="Helical" evidence="1">
    <location>
        <begin position="7"/>
        <end position="29"/>
    </location>
</feature>
<feature type="transmembrane region" description="Helical" evidence="1">
    <location>
        <begin position="110"/>
        <end position="127"/>
    </location>
</feature>
<feature type="transmembrane region" description="Helical" evidence="1">
    <location>
        <begin position="188"/>
        <end position="204"/>
    </location>
</feature>
<sequence length="687" mass="72670">MSLLRPALLNALLAVCAASPFAFVLTLPFVDLGQWRQVETATVAVHGAAGLAALLMALLALSGERAVRDAAFSAPVLLLVGVGVLSLALSPLHDDPVRTLFGLLKHGVGALWWISTGVLAAAFAVAGRGVGRTVLACAAAAAALCVFGLYALNWSAPEPRWIPYDFKEWVAILGLLAAVPLLAMRTRGSVAAAAVTAAIAILGFGNRSIMLTVGLSAMAYVAWIVLRNRIPTKPRVALVAGLALAALSGTIAVALLPPVLEKLAVSSIRETSASPIPSENPLDHVSIEGKPYGTLWSRGVVFDLVARNLAARPLALAAGRGWGSLQEVIAEDGRSVPGRRFRWGPETASLTFLDFNANADFHSHNLLAESALALGLPGALLTLLAFLAPVLCARRRSLAAAGILSATLLVAGSLWFLLAIMGPFLALAVASVGLGRPPASTRRLPAPALAPAFAVPAVGILFCSALLLGFGKAQQEERWFAPLSFFRAPPCTTVVGPLLPEREINTGLFRRFVEQTERAGSAEKTKEYADDRRGNAINFACIMRTLAGRKPSASVLAASLELRPRIFTAAGNDPIWLQSMKPDVVYWEADLARLWSVAPGRTEVAVPYVSWLIAQRDPKMPEIAGRLASAMRDGDPVKAWILSRKAEAEGDRTAQDRHLRDALAQGIANIVPISRASVERAMQAASR</sequence>
<keyword evidence="1" id="KW-0472">Membrane</keyword>
<dbReference type="EMBL" id="BPQO01000004">
    <property type="protein sequence ID" value="GJD87743.1"/>
    <property type="molecule type" value="Genomic_DNA"/>
</dbReference>
<feature type="transmembrane region" description="Helical" evidence="1">
    <location>
        <begin position="210"/>
        <end position="226"/>
    </location>
</feature>
<feature type="transmembrane region" description="Helical" evidence="1">
    <location>
        <begin position="134"/>
        <end position="154"/>
    </location>
</feature>
<feature type="transmembrane region" description="Helical" evidence="1">
    <location>
        <begin position="41"/>
        <end position="61"/>
    </location>
</feature>
<dbReference type="Proteomes" id="UP001055247">
    <property type="component" value="Unassembled WGS sequence"/>
</dbReference>
<evidence type="ECO:0000256" key="1">
    <source>
        <dbReference type="SAM" id="Phobius"/>
    </source>
</evidence>
<feature type="transmembrane region" description="Helical" evidence="1">
    <location>
        <begin position="238"/>
        <end position="260"/>
    </location>
</feature>
<reference evidence="2" key="1">
    <citation type="journal article" date="2016" name="Front. Microbiol.">
        <title>Genome Sequence of the Piezophilic, Mesophilic Sulfate-Reducing Bacterium Desulfovibrio indicus J2T.</title>
        <authorList>
            <person name="Cao J."/>
            <person name="Maignien L."/>
            <person name="Shao Z."/>
            <person name="Alain K."/>
            <person name="Jebbar M."/>
        </authorList>
    </citation>
    <scope>NUCLEOTIDE SEQUENCE</scope>
    <source>
        <strain evidence="2">DSM 16372</strain>
    </source>
</reference>
<organism evidence="2 3">
    <name type="scientific">Methylobacterium hispanicum</name>
    <dbReference type="NCBI Taxonomy" id="270350"/>
    <lineage>
        <taxon>Bacteria</taxon>
        <taxon>Pseudomonadati</taxon>
        <taxon>Pseudomonadota</taxon>
        <taxon>Alphaproteobacteria</taxon>
        <taxon>Hyphomicrobiales</taxon>
        <taxon>Methylobacteriaceae</taxon>
        <taxon>Methylobacterium</taxon>
    </lineage>
</organism>
<evidence type="ECO:0000313" key="2">
    <source>
        <dbReference type="EMBL" id="GJD87743.1"/>
    </source>
</evidence>
<gene>
    <name evidence="2" type="ORF">BHAOGJBA_1248</name>
</gene>
<protein>
    <recommendedName>
        <fullName evidence="4">O-antigen polymerase</fullName>
    </recommendedName>
</protein>
<feature type="transmembrane region" description="Helical" evidence="1">
    <location>
        <begin position="166"/>
        <end position="183"/>
    </location>
</feature>
<feature type="transmembrane region" description="Helical" evidence="1">
    <location>
        <begin position="403"/>
        <end position="428"/>
    </location>
</feature>
<feature type="transmembrane region" description="Helical" evidence="1">
    <location>
        <begin position="70"/>
        <end position="90"/>
    </location>
</feature>
<comment type="caution">
    <text evidence="2">The sequence shown here is derived from an EMBL/GenBank/DDBJ whole genome shotgun (WGS) entry which is preliminary data.</text>
</comment>
<name>A0AAV4ZHF3_9HYPH</name>